<dbReference type="InterPro" id="IPR011009">
    <property type="entry name" value="Kinase-like_dom_sf"/>
</dbReference>
<dbReference type="GeneID" id="19885446"/>
<dbReference type="AlphaFoldDB" id="J4US42"/>
<dbReference type="InParanoid" id="J4US42"/>
<dbReference type="HOGENOM" id="CLU_030115_0_1_1"/>
<sequence>MDYSKTSFPSLLAPNCHSVADLEHGNFTTKLPQQLRLPAKLDRDEYIASLKHTAVAALASLYNNGKDCRVFNRLNGSFNVCFFVEFTQCGTRWAVRVPIEPRLHKPWEKLQSEAATLKYVYANTKIPVPALHAVGNDAVLTDDETSRQMFLISDLVPGSPLTDDRLERLAEADDATQRRFFLQLIGYLQELRDLEFPAIGSLMPTTDDKPAVGNILSFSADKYQLEQPPCTSAKEYMSLQYDVLVRHVAEPAPDFSVADCRYELFALHTLREPFREFFQSHRESGPFVLHQPDLQPCNILVDEELRITGIIDWEFAHTIPAQLFTPPLWVIYPKQNFRQLSLTFVKTLFSQPRHERLCRQWYNGSKFNLDFFFARLIRHPGDLNEAFMEYLRKHLNADSDQAESEFFERHPEVAVEAEQKALQNEQWKLRPRGLPEQLLGRFGMAICTCTTKERVSTDKAAEDGEFGEKFRFERTQFKSPELAALAATSLSQKPNAYSNLSRGIPLGRT</sequence>
<dbReference type="PANTHER" id="PTHR21310:SF37">
    <property type="entry name" value="AMINOGLYCOSIDE PHOSPHOTRANSFERASE DOMAIN-CONTAINING PROTEIN"/>
    <property type="match status" value="1"/>
</dbReference>
<dbReference type="InterPro" id="IPR051678">
    <property type="entry name" value="AGP_Transferase"/>
</dbReference>
<keyword evidence="2" id="KW-0808">Transferase</keyword>
<dbReference type="SUPFAM" id="SSF56112">
    <property type="entry name" value="Protein kinase-like (PK-like)"/>
    <property type="match status" value="1"/>
</dbReference>
<gene>
    <name evidence="2" type="ORF">BBA_02434</name>
</gene>
<evidence type="ECO:0000259" key="1">
    <source>
        <dbReference type="Pfam" id="PF01636"/>
    </source>
</evidence>
<keyword evidence="3" id="KW-1185">Reference proteome</keyword>
<feature type="domain" description="Aminoglycoside phosphotransferase" evidence="1">
    <location>
        <begin position="82"/>
        <end position="320"/>
    </location>
</feature>
<proteinExistence type="predicted"/>
<evidence type="ECO:0000313" key="3">
    <source>
        <dbReference type="Proteomes" id="UP000002762"/>
    </source>
</evidence>
<dbReference type="InterPro" id="IPR002575">
    <property type="entry name" value="Aminoglycoside_PTrfase"/>
</dbReference>
<dbReference type="Gene3D" id="3.90.1200.10">
    <property type="match status" value="1"/>
</dbReference>
<organism evidence="2 3">
    <name type="scientific">Beauveria bassiana (strain ARSEF 2860)</name>
    <name type="common">White muscardine disease fungus</name>
    <name type="synonym">Tritirachium shiotae</name>
    <dbReference type="NCBI Taxonomy" id="655819"/>
    <lineage>
        <taxon>Eukaryota</taxon>
        <taxon>Fungi</taxon>
        <taxon>Dikarya</taxon>
        <taxon>Ascomycota</taxon>
        <taxon>Pezizomycotina</taxon>
        <taxon>Sordariomycetes</taxon>
        <taxon>Hypocreomycetidae</taxon>
        <taxon>Hypocreales</taxon>
        <taxon>Cordycipitaceae</taxon>
        <taxon>Beauveria</taxon>
    </lineage>
</organism>
<name>J4US42_BEAB2</name>
<dbReference type="OrthoDB" id="4866437at2759"/>
<dbReference type="EMBL" id="JH725154">
    <property type="protein sequence ID" value="EJP68432.1"/>
    <property type="molecule type" value="Genomic_DNA"/>
</dbReference>
<evidence type="ECO:0000313" key="2">
    <source>
        <dbReference type="EMBL" id="EJP68432.1"/>
    </source>
</evidence>
<reference evidence="2 3" key="1">
    <citation type="journal article" date="2012" name="Sci. Rep.">
        <title>Genomic perspectives on the evolution of fungal entomopathogenicity in Beauveria bassiana.</title>
        <authorList>
            <person name="Xiao G."/>
            <person name="Ying S.H."/>
            <person name="Zheng P."/>
            <person name="Wang Z.L."/>
            <person name="Zhang S."/>
            <person name="Xie X.Q."/>
            <person name="Shang Y."/>
            <person name="St Leger R.J."/>
            <person name="Zhao G.P."/>
            <person name="Wang C."/>
            <person name="Feng M.G."/>
        </authorList>
    </citation>
    <scope>NUCLEOTIDE SEQUENCE [LARGE SCALE GENOMIC DNA]</scope>
    <source>
        <strain evidence="2 3">ARSEF 2860</strain>
    </source>
</reference>
<protein>
    <submittedName>
        <fullName evidence="2">Phosphotransferase enzyme family protein</fullName>
    </submittedName>
</protein>
<dbReference type="Pfam" id="PF01636">
    <property type="entry name" value="APH"/>
    <property type="match status" value="1"/>
</dbReference>
<accession>J4US42</accession>
<dbReference type="Proteomes" id="UP000002762">
    <property type="component" value="Unassembled WGS sequence"/>
</dbReference>
<dbReference type="RefSeq" id="XP_008595753.1">
    <property type="nucleotide sequence ID" value="XM_008597531.1"/>
</dbReference>
<dbReference type="GO" id="GO:0016740">
    <property type="term" value="F:transferase activity"/>
    <property type="evidence" value="ECO:0007669"/>
    <property type="project" value="UniProtKB-KW"/>
</dbReference>
<dbReference type="PANTHER" id="PTHR21310">
    <property type="entry name" value="AMINOGLYCOSIDE PHOSPHOTRANSFERASE-RELATED-RELATED"/>
    <property type="match status" value="1"/>
</dbReference>